<dbReference type="EC" id="5.3.1.9" evidence="3 8"/>
<dbReference type="Gene3D" id="3.40.50.10490">
    <property type="entry name" value="Glucose-6-phosphate isomerase like protein, domain 1"/>
    <property type="match status" value="2"/>
</dbReference>
<evidence type="ECO:0000256" key="3">
    <source>
        <dbReference type="ARBA" id="ARBA00011952"/>
    </source>
</evidence>
<dbReference type="AlphaFoldDB" id="A0A7S4D5N7"/>
<organism evidence="9">
    <name type="scientific">Heterosigma akashiwo</name>
    <name type="common">Chromophytic alga</name>
    <name type="synonym">Heterosigma carterae</name>
    <dbReference type="NCBI Taxonomy" id="2829"/>
    <lineage>
        <taxon>Eukaryota</taxon>
        <taxon>Sar</taxon>
        <taxon>Stramenopiles</taxon>
        <taxon>Ochrophyta</taxon>
        <taxon>Raphidophyceae</taxon>
        <taxon>Chattonellales</taxon>
        <taxon>Chattonellaceae</taxon>
        <taxon>Heterosigma</taxon>
    </lineage>
</organism>
<dbReference type="InterPro" id="IPR018189">
    <property type="entry name" value="Phosphoglucose_isomerase_CS"/>
</dbReference>
<dbReference type="UniPathway" id="UPA00109">
    <property type="reaction ID" value="UER00181"/>
</dbReference>
<evidence type="ECO:0000256" key="4">
    <source>
        <dbReference type="ARBA" id="ARBA00022432"/>
    </source>
</evidence>
<dbReference type="GO" id="GO:0048029">
    <property type="term" value="F:monosaccharide binding"/>
    <property type="evidence" value="ECO:0007669"/>
    <property type="project" value="TreeGrafter"/>
</dbReference>
<evidence type="ECO:0000256" key="8">
    <source>
        <dbReference type="RuleBase" id="RU000612"/>
    </source>
</evidence>
<keyword evidence="6 8" id="KW-0413">Isomerase</keyword>
<evidence type="ECO:0000313" key="9">
    <source>
        <dbReference type="EMBL" id="CAE0630130.1"/>
    </source>
</evidence>
<dbReference type="InterPro" id="IPR001672">
    <property type="entry name" value="G6P_Isomerase"/>
</dbReference>
<protein>
    <recommendedName>
        <fullName evidence="3 8">Glucose-6-phosphate isomerase</fullName>
        <ecNumber evidence="3 8">5.3.1.9</ecNumber>
    </recommendedName>
</protein>
<dbReference type="GO" id="GO:0006096">
    <property type="term" value="P:glycolytic process"/>
    <property type="evidence" value="ECO:0007669"/>
    <property type="project" value="UniProtKB-UniPathway"/>
</dbReference>
<dbReference type="CDD" id="cd05016">
    <property type="entry name" value="SIS_PGI_2"/>
    <property type="match status" value="1"/>
</dbReference>
<dbReference type="GO" id="GO:0051156">
    <property type="term" value="P:glucose 6-phosphate metabolic process"/>
    <property type="evidence" value="ECO:0007669"/>
    <property type="project" value="TreeGrafter"/>
</dbReference>
<sequence>MGSASTKLSPEEVSAMSNVKIWETAAWAALKNHKETVTDQLHLRDLLQDTARSQAMMVEHNGITLDFSRQIATTQTLDLLCDLANAAMFEQKRTAMFSGEHINNTEDRAVGHYALRAPRSAGYVIDGVNASEEVNDVLDKMFAFAEKVRSGEWTGATGKPLTTVIAIGIGGSYLGPDFLFEALKTDGAASAAAAGRRLKFLANVDPIDFARCTAGEDPETCLVLIVSKTFTTAETMLNARTMKKWLVDGIPSADAATVAAKHIAAVSTAAEEVAAFGIDPANMFGFWNWVGGRFSVSSAVGVCPLALHYGPAVMREFLRGMHEMDEHYRTAPLRENLPVLLGLWSVWNSTFQGFPSRALLPYCQALMRLPAHIQQVTMESNGKRVTVNGDVVPFETGEVDFGEPGTNGQHSFYQLMHQGRVVPADFIAFCESQQPVNMEGEAVSNHDELMANFFAQPDALACGKTLAELEAEGVPEAMRPHKEFPGNRPSSSLLLPRADAYYVGQLLAIYEHRTAVQGAIWGVNSFDQWGVQLGKVLGLRVRAQLQQSRADAAAPLAGFNPSTAALLGKYLASSSA</sequence>
<reference evidence="9" key="1">
    <citation type="submission" date="2021-01" db="EMBL/GenBank/DDBJ databases">
        <authorList>
            <person name="Corre E."/>
            <person name="Pelletier E."/>
            <person name="Niang G."/>
            <person name="Scheremetjew M."/>
            <person name="Finn R."/>
            <person name="Kale V."/>
            <person name="Holt S."/>
            <person name="Cochrane G."/>
            <person name="Meng A."/>
            <person name="Brown T."/>
            <person name="Cohen L."/>
        </authorList>
    </citation>
    <scope>NUCLEOTIDE SEQUENCE</scope>
    <source>
        <strain evidence="9">CCMP3107</strain>
    </source>
</reference>
<evidence type="ECO:0000256" key="7">
    <source>
        <dbReference type="ARBA" id="ARBA00029321"/>
    </source>
</evidence>
<dbReference type="InterPro" id="IPR023096">
    <property type="entry name" value="G6P_Isomerase_C"/>
</dbReference>
<evidence type="ECO:0000256" key="5">
    <source>
        <dbReference type="ARBA" id="ARBA00023152"/>
    </source>
</evidence>
<dbReference type="FunFam" id="3.40.50.10490:FF:000048">
    <property type="entry name" value="Glucose-6-phosphate isomerase"/>
    <property type="match status" value="1"/>
</dbReference>
<keyword evidence="5 8" id="KW-0324">Glycolysis</keyword>
<dbReference type="HAMAP" id="MF_00473">
    <property type="entry name" value="G6P_isomerase"/>
    <property type="match status" value="1"/>
</dbReference>
<dbReference type="PROSITE" id="PS00765">
    <property type="entry name" value="P_GLUCOSE_ISOMERASE_1"/>
    <property type="match status" value="1"/>
</dbReference>
<gene>
    <name evidence="9" type="ORF">HAKA00212_LOCUS8825</name>
</gene>
<evidence type="ECO:0000256" key="1">
    <source>
        <dbReference type="ARBA" id="ARBA00004926"/>
    </source>
</evidence>
<dbReference type="NCBIfam" id="NF001211">
    <property type="entry name" value="PRK00179.1"/>
    <property type="match status" value="1"/>
</dbReference>
<dbReference type="InterPro" id="IPR046348">
    <property type="entry name" value="SIS_dom_sf"/>
</dbReference>
<comment type="similarity">
    <text evidence="2 8">Belongs to the GPI family.</text>
</comment>
<comment type="pathway">
    <text evidence="1 8">Carbohydrate degradation; glycolysis; D-glyceraldehyde 3-phosphate and glycerone phosphate from D-glucose: step 2/4.</text>
</comment>
<dbReference type="PROSITE" id="PS51463">
    <property type="entry name" value="P_GLUCOSE_ISOMERASE_3"/>
    <property type="match status" value="1"/>
</dbReference>
<dbReference type="GO" id="GO:0004347">
    <property type="term" value="F:glucose-6-phosphate isomerase activity"/>
    <property type="evidence" value="ECO:0007669"/>
    <property type="project" value="UniProtKB-EC"/>
</dbReference>
<dbReference type="InterPro" id="IPR035476">
    <property type="entry name" value="SIS_PGI_1"/>
</dbReference>
<dbReference type="GO" id="GO:0006094">
    <property type="term" value="P:gluconeogenesis"/>
    <property type="evidence" value="ECO:0007669"/>
    <property type="project" value="UniProtKB-KW"/>
</dbReference>
<accession>A0A7S4D5N7</accession>
<comment type="catalytic activity">
    <reaction evidence="7 8">
        <text>alpha-D-glucose 6-phosphate = beta-D-fructose 6-phosphate</text>
        <dbReference type="Rhea" id="RHEA:11816"/>
        <dbReference type="ChEBI" id="CHEBI:57634"/>
        <dbReference type="ChEBI" id="CHEBI:58225"/>
        <dbReference type="EC" id="5.3.1.9"/>
    </reaction>
</comment>
<dbReference type="PRINTS" id="PR00662">
    <property type="entry name" value="G6PISOMERASE"/>
</dbReference>
<dbReference type="GO" id="GO:0005829">
    <property type="term" value="C:cytosol"/>
    <property type="evidence" value="ECO:0007669"/>
    <property type="project" value="TreeGrafter"/>
</dbReference>
<dbReference type="Gene3D" id="1.10.1390.10">
    <property type="match status" value="1"/>
</dbReference>
<dbReference type="PANTHER" id="PTHR11469:SF1">
    <property type="entry name" value="GLUCOSE-6-PHOSPHATE ISOMERASE"/>
    <property type="match status" value="1"/>
</dbReference>
<dbReference type="Pfam" id="PF00342">
    <property type="entry name" value="PGI"/>
    <property type="match status" value="1"/>
</dbReference>
<dbReference type="PROSITE" id="PS00174">
    <property type="entry name" value="P_GLUCOSE_ISOMERASE_2"/>
    <property type="match status" value="1"/>
</dbReference>
<evidence type="ECO:0000256" key="6">
    <source>
        <dbReference type="ARBA" id="ARBA00023235"/>
    </source>
</evidence>
<dbReference type="FunFam" id="3.40.50.10490:FF:000031">
    <property type="entry name" value="Glucose-6-phosphate isomerase"/>
    <property type="match status" value="1"/>
</dbReference>
<dbReference type="CDD" id="cd05015">
    <property type="entry name" value="SIS_PGI_1"/>
    <property type="match status" value="1"/>
</dbReference>
<keyword evidence="4 8" id="KW-0312">Gluconeogenesis</keyword>
<proteinExistence type="inferred from homology"/>
<dbReference type="PANTHER" id="PTHR11469">
    <property type="entry name" value="GLUCOSE-6-PHOSPHATE ISOMERASE"/>
    <property type="match status" value="1"/>
</dbReference>
<dbReference type="InterPro" id="IPR035482">
    <property type="entry name" value="SIS_PGI_2"/>
</dbReference>
<dbReference type="GO" id="GO:0097367">
    <property type="term" value="F:carbohydrate derivative binding"/>
    <property type="evidence" value="ECO:0007669"/>
    <property type="project" value="InterPro"/>
</dbReference>
<dbReference type="EMBL" id="HBIU01018964">
    <property type="protein sequence ID" value="CAE0630130.1"/>
    <property type="molecule type" value="Transcribed_RNA"/>
</dbReference>
<dbReference type="SUPFAM" id="SSF53697">
    <property type="entry name" value="SIS domain"/>
    <property type="match status" value="1"/>
</dbReference>
<name>A0A7S4D5N7_HETAK</name>
<evidence type="ECO:0000256" key="2">
    <source>
        <dbReference type="ARBA" id="ARBA00006604"/>
    </source>
</evidence>